<dbReference type="InterPro" id="IPR050204">
    <property type="entry name" value="AraC_XylS_family_regulators"/>
</dbReference>
<keyword evidence="6" id="KW-1185">Reference proteome</keyword>
<evidence type="ECO:0000313" key="5">
    <source>
        <dbReference type="EMBL" id="PVY43504.1"/>
    </source>
</evidence>
<dbReference type="SMART" id="SM00342">
    <property type="entry name" value="HTH_ARAC"/>
    <property type="match status" value="1"/>
</dbReference>
<organism evidence="5 6">
    <name type="scientific">Victivallis vadensis</name>
    <dbReference type="NCBI Taxonomy" id="172901"/>
    <lineage>
        <taxon>Bacteria</taxon>
        <taxon>Pseudomonadati</taxon>
        <taxon>Lentisphaerota</taxon>
        <taxon>Lentisphaeria</taxon>
        <taxon>Victivallales</taxon>
        <taxon>Victivallaceae</taxon>
        <taxon>Victivallis</taxon>
    </lineage>
</organism>
<comment type="caution">
    <text evidence="5">The sequence shown here is derived from an EMBL/GenBank/DDBJ whole genome shotgun (WGS) entry which is preliminary data.</text>
</comment>
<dbReference type="AlphaFoldDB" id="A0A2U1B486"/>
<evidence type="ECO:0000313" key="6">
    <source>
        <dbReference type="Proteomes" id="UP000245959"/>
    </source>
</evidence>
<gene>
    <name evidence="5" type="ORF">C8D82_10829</name>
</gene>
<reference evidence="5 6" key="1">
    <citation type="submission" date="2018-04" db="EMBL/GenBank/DDBJ databases">
        <title>Genomic Encyclopedia of Type Strains, Phase IV (KMG-IV): sequencing the most valuable type-strain genomes for metagenomic binning, comparative biology and taxonomic classification.</title>
        <authorList>
            <person name="Goeker M."/>
        </authorList>
    </citation>
    <scope>NUCLEOTIDE SEQUENCE [LARGE SCALE GENOMIC DNA]</scope>
    <source>
        <strain evidence="5 6">DSM 14823</strain>
    </source>
</reference>
<dbReference type="RefSeq" id="WP_116883408.1">
    <property type="nucleotide sequence ID" value="NZ_CABMMC010000014.1"/>
</dbReference>
<dbReference type="InterPro" id="IPR009057">
    <property type="entry name" value="Homeodomain-like_sf"/>
</dbReference>
<dbReference type="Proteomes" id="UP000245959">
    <property type="component" value="Unassembled WGS sequence"/>
</dbReference>
<dbReference type="GO" id="GO:0003700">
    <property type="term" value="F:DNA-binding transcription factor activity"/>
    <property type="evidence" value="ECO:0007669"/>
    <property type="project" value="InterPro"/>
</dbReference>
<sequence length="258" mass="29017">MNKIIDGRYGIRMETIHLVRLQPLWNGMRLTGHHWRLYVHDAPGAGVVVNGEKLELSPGFAWLLPPHGDLPAWCENPVLNQLYLHFEVARLTGSRRTPASAVPLDPVLTVLARELKEQLDSQAPALILTATALAAAALARLPGDAWDELGPDREIEELCESLRHTLAQELTVTDLARRLGMPVNAFIRRFQAGTGSTPYQYLTNLRYTRAARLLEEGELSIDDICEAVGVKDRFHFSRMFKRLHGLSPAAYRRGYRPR</sequence>
<dbReference type="InterPro" id="IPR018060">
    <property type="entry name" value="HTH_AraC"/>
</dbReference>
<dbReference type="Pfam" id="PF12833">
    <property type="entry name" value="HTH_18"/>
    <property type="match status" value="1"/>
</dbReference>
<dbReference type="SUPFAM" id="SSF46689">
    <property type="entry name" value="Homeodomain-like"/>
    <property type="match status" value="2"/>
</dbReference>
<dbReference type="GeneID" id="78294713"/>
<protein>
    <submittedName>
        <fullName evidence="5">AraC-like DNA-binding protein</fullName>
    </submittedName>
</protein>
<dbReference type="OrthoDB" id="185691at2"/>
<keyword evidence="3" id="KW-0804">Transcription</keyword>
<proteinExistence type="predicted"/>
<name>A0A2U1B486_9BACT</name>
<keyword evidence="1" id="KW-0805">Transcription regulation</keyword>
<evidence type="ECO:0000256" key="1">
    <source>
        <dbReference type="ARBA" id="ARBA00023015"/>
    </source>
</evidence>
<feature type="domain" description="HTH araC/xylS-type" evidence="4">
    <location>
        <begin position="156"/>
        <end position="254"/>
    </location>
</feature>
<dbReference type="PANTHER" id="PTHR46796">
    <property type="entry name" value="HTH-TYPE TRANSCRIPTIONAL ACTIVATOR RHAS-RELATED"/>
    <property type="match status" value="1"/>
</dbReference>
<dbReference type="EMBL" id="QEKH01000008">
    <property type="protein sequence ID" value="PVY43504.1"/>
    <property type="molecule type" value="Genomic_DNA"/>
</dbReference>
<evidence type="ECO:0000259" key="4">
    <source>
        <dbReference type="PROSITE" id="PS01124"/>
    </source>
</evidence>
<dbReference type="Gene3D" id="1.10.10.60">
    <property type="entry name" value="Homeodomain-like"/>
    <property type="match status" value="2"/>
</dbReference>
<dbReference type="PROSITE" id="PS01124">
    <property type="entry name" value="HTH_ARAC_FAMILY_2"/>
    <property type="match status" value="1"/>
</dbReference>
<evidence type="ECO:0000256" key="3">
    <source>
        <dbReference type="ARBA" id="ARBA00023163"/>
    </source>
</evidence>
<accession>A0A2U1B486</accession>
<dbReference type="GO" id="GO:0043565">
    <property type="term" value="F:sequence-specific DNA binding"/>
    <property type="evidence" value="ECO:0007669"/>
    <property type="project" value="InterPro"/>
</dbReference>
<evidence type="ECO:0000256" key="2">
    <source>
        <dbReference type="ARBA" id="ARBA00023125"/>
    </source>
</evidence>
<keyword evidence="2 5" id="KW-0238">DNA-binding</keyword>